<keyword evidence="2" id="KW-1185">Reference proteome</keyword>
<dbReference type="EMBL" id="JASGXD010000017">
    <property type="protein sequence ID" value="KAK6000430.1"/>
    <property type="molecule type" value="Genomic_DNA"/>
</dbReference>
<evidence type="ECO:0000313" key="2">
    <source>
        <dbReference type="Proteomes" id="UP001341245"/>
    </source>
</evidence>
<sequence>MRYLSTTNDRSPWSPPPWVPPKYVLPQDLQDAIDYVSSLWPKKLPPPTPKAECLIWMLKALKTATEAYLEEPVQHIIVTGSVPLESSDIYKETLDSATSTLGLKLGMPTFLSARAAAVAYGIKGACPDSYDPNPDDNRLFVALSHNRASFSASLLEEECNYYDELRKYHNKTLGSASDIPREERYAELKHALEDIIKEPYPGKWGSSEIIHDVVTCGEATDDEVLRSGLEEVFGSELETLEAETQQTGMQAIDPLFAGSRGAAKECTEWNVDWHGPYGCPI</sequence>
<organism evidence="1 2">
    <name type="scientific">Aureobasidium pullulans</name>
    <name type="common">Black yeast</name>
    <name type="synonym">Pullularia pullulans</name>
    <dbReference type="NCBI Taxonomy" id="5580"/>
    <lineage>
        <taxon>Eukaryota</taxon>
        <taxon>Fungi</taxon>
        <taxon>Dikarya</taxon>
        <taxon>Ascomycota</taxon>
        <taxon>Pezizomycotina</taxon>
        <taxon>Dothideomycetes</taxon>
        <taxon>Dothideomycetidae</taxon>
        <taxon>Dothideales</taxon>
        <taxon>Saccotheciaceae</taxon>
        <taxon>Aureobasidium</taxon>
    </lineage>
</organism>
<protein>
    <recommendedName>
        <fullName evidence="3">Actin-like ATPase domain-containing protein</fullName>
    </recommendedName>
</protein>
<comment type="caution">
    <text evidence="1">The sequence shown here is derived from an EMBL/GenBank/DDBJ whole genome shotgun (WGS) entry which is preliminary data.</text>
</comment>
<gene>
    <name evidence="1" type="ORF">QM012_003676</name>
</gene>
<name>A0ABR0T8R7_AURPU</name>
<dbReference type="Proteomes" id="UP001341245">
    <property type="component" value="Unassembled WGS sequence"/>
</dbReference>
<reference evidence="1 2" key="1">
    <citation type="submission" date="2023-11" db="EMBL/GenBank/DDBJ databases">
        <title>Draft genome sequence and annotation of the polyextremotolerant black yeast-like fungus Aureobasidium pullulans NRRL 62042.</title>
        <authorList>
            <person name="Dielentheis-Frenken M.R.E."/>
            <person name="Wibberg D."/>
            <person name="Blank L.M."/>
            <person name="Tiso T."/>
        </authorList>
    </citation>
    <scope>NUCLEOTIDE SEQUENCE [LARGE SCALE GENOMIC DNA]</scope>
    <source>
        <strain evidence="1 2">NRRL 62042</strain>
    </source>
</reference>
<evidence type="ECO:0008006" key="3">
    <source>
        <dbReference type="Google" id="ProtNLM"/>
    </source>
</evidence>
<proteinExistence type="predicted"/>
<accession>A0ABR0T8R7</accession>
<evidence type="ECO:0000313" key="1">
    <source>
        <dbReference type="EMBL" id="KAK6000430.1"/>
    </source>
</evidence>